<dbReference type="Gene3D" id="3.30.2410.10">
    <property type="entry name" value="Hect, E3 ligase catalytic domain"/>
    <property type="match status" value="1"/>
</dbReference>
<dbReference type="EMBL" id="DS113428">
    <property type="protein sequence ID" value="EAY06234.1"/>
    <property type="molecule type" value="Genomic_DNA"/>
</dbReference>
<evidence type="ECO:0000313" key="4">
    <source>
        <dbReference type="EMBL" id="EAY06234.1"/>
    </source>
</evidence>
<keyword evidence="1 2" id="KW-0833">Ubl conjugation pathway</keyword>
<dbReference type="VEuPathDB" id="TrichDB:TVAG_034130"/>
<dbReference type="PROSITE" id="PS50237">
    <property type="entry name" value="HECT"/>
    <property type="match status" value="1"/>
</dbReference>
<dbReference type="Proteomes" id="UP000001542">
    <property type="component" value="Unassembled WGS sequence"/>
</dbReference>
<proteinExistence type="predicted"/>
<feature type="active site" description="Glycyl thioester intermediate" evidence="2">
    <location>
        <position position="2775"/>
    </location>
</feature>
<dbReference type="STRING" id="5722.A2EM50"/>
<dbReference type="SMART" id="SM00119">
    <property type="entry name" value="HECTc"/>
    <property type="match status" value="1"/>
</dbReference>
<protein>
    <recommendedName>
        <fullName evidence="3">HECT domain-containing protein</fullName>
    </recommendedName>
</protein>
<evidence type="ECO:0000256" key="2">
    <source>
        <dbReference type="PROSITE-ProRule" id="PRU00104"/>
    </source>
</evidence>
<organism evidence="4 5">
    <name type="scientific">Trichomonas vaginalis (strain ATCC PRA-98 / G3)</name>
    <dbReference type="NCBI Taxonomy" id="412133"/>
    <lineage>
        <taxon>Eukaryota</taxon>
        <taxon>Metamonada</taxon>
        <taxon>Parabasalia</taxon>
        <taxon>Trichomonadida</taxon>
        <taxon>Trichomonadidae</taxon>
        <taxon>Trichomonas</taxon>
    </lineage>
</organism>
<accession>A2EM50</accession>
<dbReference type="SUPFAM" id="SSF56204">
    <property type="entry name" value="Hect, E3 ligase catalytic domain"/>
    <property type="match status" value="1"/>
</dbReference>
<dbReference type="SMR" id="A2EM50"/>
<dbReference type="eggNOG" id="KOG0941">
    <property type="taxonomic scope" value="Eukaryota"/>
</dbReference>
<dbReference type="VEuPathDB" id="TrichDB:TVAGG3_0641230"/>
<reference evidence="4" key="2">
    <citation type="journal article" date="2007" name="Science">
        <title>Draft genome sequence of the sexually transmitted pathogen Trichomonas vaginalis.</title>
        <authorList>
            <person name="Carlton J.M."/>
            <person name="Hirt R.P."/>
            <person name="Silva J.C."/>
            <person name="Delcher A.L."/>
            <person name="Schatz M."/>
            <person name="Zhao Q."/>
            <person name="Wortman J.R."/>
            <person name="Bidwell S.L."/>
            <person name="Alsmark U.C.M."/>
            <person name="Besteiro S."/>
            <person name="Sicheritz-Ponten T."/>
            <person name="Noel C.J."/>
            <person name="Dacks J.B."/>
            <person name="Foster P.G."/>
            <person name="Simillion C."/>
            <person name="Van de Peer Y."/>
            <person name="Miranda-Saavedra D."/>
            <person name="Barton G.J."/>
            <person name="Westrop G.D."/>
            <person name="Mueller S."/>
            <person name="Dessi D."/>
            <person name="Fiori P.L."/>
            <person name="Ren Q."/>
            <person name="Paulsen I."/>
            <person name="Zhang H."/>
            <person name="Bastida-Corcuera F.D."/>
            <person name="Simoes-Barbosa A."/>
            <person name="Brown M.T."/>
            <person name="Hayes R.D."/>
            <person name="Mukherjee M."/>
            <person name="Okumura C.Y."/>
            <person name="Schneider R."/>
            <person name="Smith A.J."/>
            <person name="Vanacova S."/>
            <person name="Villalvazo M."/>
            <person name="Haas B.J."/>
            <person name="Pertea M."/>
            <person name="Feldblyum T.V."/>
            <person name="Utterback T.R."/>
            <person name="Shu C.L."/>
            <person name="Osoegawa K."/>
            <person name="de Jong P.J."/>
            <person name="Hrdy I."/>
            <person name="Horvathova L."/>
            <person name="Zubacova Z."/>
            <person name="Dolezal P."/>
            <person name="Malik S.B."/>
            <person name="Logsdon J.M. Jr."/>
            <person name="Henze K."/>
            <person name="Gupta A."/>
            <person name="Wang C.C."/>
            <person name="Dunne R.L."/>
            <person name="Upcroft J.A."/>
            <person name="Upcroft P."/>
            <person name="White O."/>
            <person name="Salzberg S.L."/>
            <person name="Tang P."/>
            <person name="Chiu C.-H."/>
            <person name="Lee Y.-S."/>
            <person name="Embley T.M."/>
            <person name="Coombs G.H."/>
            <person name="Mottram J.C."/>
            <person name="Tachezy J."/>
            <person name="Fraser-Liggett C.M."/>
            <person name="Johnson P.J."/>
        </authorList>
    </citation>
    <scope>NUCLEOTIDE SEQUENCE [LARGE SCALE GENOMIC DNA]</scope>
    <source>
        <strain evidence="4">G3</strain>
    </source>
</reference>
<dbReference type="RefSeq" id="XP_001318457.1">
    <property type="nucleotide sequence ID" value="XM_001318422.1"/>
</dbReference>
<dbReference type="GO" id="GO:0061630">
    <property type="term" value="F:ubiquitin protein ligase activity"/>
    <property type="evidence" value="ECO:0000318"/>
    <property type="project" value="GO_Central"/>
</dbReference>
<dbReference type="Pfam" id="PF00632">
    <property type="entry name" value="HECT"/>
    <property type="match status" value="1"/>
</dbReference>
<dbReference type="PANTHER" id="PTHR46654:SF1">
    <property type="entry name" value="E3 UBIQUITIN-PROTEIN LIGASE HECTD3"/>
    <property type="match status" value="1"/>
</dbReference>
<dbReference type="InterPro" id="IPR035983">
    <property type="entry name" value="Hect_E3_ubiquitin_ligase"/>
</dbReference>
<dbReference type="PANTHER" id="PTHR46654">
    <property type="entry name" value="E3 UBIQUITIN-PROTEIN LIGASE HECTD3"/>
    <property type="match status" value="1"/>
</dbReference>
<keyword evidence="5" id="KW-1185">Reference proteome</keyword>
<dbReference type="InterPro" id="IPR042469">
    <property type="entry name" value="HECTD3"/>
</dbReference>
<evidence type="ECO:0000313" key="5">
    <source>
        <dbReference type="Proteomes" id="UP000001542"/>
    </source>
</evidence>
<dbReference type="InParanoid" id="A2EM50"/>
<dbReference type="KEGG" id="tva:4764114"/>
<dbReference type="InterPro" id="IPR000569">
    <property type="entry name" value="HECT_dom"/>
</dbReference>
<dbReference type="OrthoDB" id="239701at2759"/>
<sequence length="2807" mass="323711">MGNQGSASAQGATHISAFLNPGEPEIFAVSLFASTKEIKFEYKFSEDDKQEEYLDSFYIDIFTLYRNLTNAKNQDQVLQNIILPSVLKVLFKNDRVNNFVYQLFKFDNDICNYFTDKFVETFQNDINQAIQLENTNNFDRYTFNTTISQELFCQNANEQLLPKFVKEICGKDIYMNAGTTQENKDITEIIQKMAQSSKNAEVIITEFLWAYLTGNIILMIEAGCNSLRAQGSASTPSLNLPLPIIYSENLFKTNNIIGKFIIDELTVADRNPRSITAFVSKNFFCMKQDRLLIIDMSEEITQRNFRFMELESPYKRKSVVELVLSKNILLLISNDNVKGLEIFPLGSKFCDVNYSNSKTKISRPFTSDGTFIYSYYKGNINVFTLQDDKLVLLNSLHLKKSNLQLLQPFNKDILPIGLTSRCLFCDGILLQFILFEKQVNDKYLHFIRSFSMLDGYHIGDQTVLLDFPIYSLNYDGYSKKIHTMSLFDNSGGVTQYKYEGPLSPNVTQLLPGDLYFGDNLQKFLPLKISNLFWFPPFLLGNLILPLIGINCQNLLYKFPFYFKLLSGENLSQDILLAIPSYLSMINQQKDEKYFTCIKVLFCLIGINLEIEKKKQNEEFLNSLIFTAKILLEYKELNDFLISFLVNNFTNLFYGNEQFISPVFSLFFHNLTISQFTMIIEKLQNSVLYPFIISPQHYKLYFIPTLNNIVENSLKLRFVDEDFVVSFLTAVYRELLRFHMKKDVNPMIKTVSKEIFNLLFSLISSNLSLVDQDAKNMTFYAIVEKFILLLVPLCDIIDFARDYTRKFIDLMQNLTKNNGLIKKKVTPEQDNFIFLFDKIFVCFVKCLTTLSNHTPSNIESFTKIYKLLKFNKRKSDIDFTFDRNIILETIHKNNPNPLNKVVKGKDKKFEIDLFLSLSLSFSQFENIVSNFPLYDPRLKSIVQAVYKIRNNLRESKQQTNSFDPNLNEERTLKQNYEKYFGMIEEKVTFLSSQKISVEFNEENLNILVDFVSNEQFLSVYLENEKEIEKIVDSLKSFLDGIKSFMKIENLPQSFLLCFLGYFSTQKNFITSAEVLRKLNLLNDEIISIVVQTISLFVNSIPMISAATITPLVINMLLIIQDIEKDELKWNIFVSLFTKLISCSSMIPTEQLKTSLILSFQAMQLFNDKGYLTIDKDKKSTMSDLLSNLPNNLSFDINLATMLVMSGFDAPIEKEDSLMMFFCNNDDFHVLMQYFYAIITKSDKNEEFFSVLFNFVGKVFCGAKTDILPDWLSQDHVSSFSLGRYCKTPEILFSIANEVLTLFRKILITETKAKDELTQFITVKVMDRIKQKQSKIEEIVGIFILLSNNFVVLSKNVILDQNYFVLDINEENDEIKVIQLPLTNEITIQTLKLSEEYEIMSLLSFDVEMFPHFLVLLGLFTQVMNAPQSYSDSVLSFFVMNSLQSYLSDSDNGLSYTQQLSSTFTLKKFSDFEFRKFSSKVKVLLSLALSRESNGIFCNSPREPHLEHVSFCKYIFHSDFILTPNSIKTNRAMHCFMSTVLDSSVQSYFSCKLQNQTNVIFGIIMHSIDLNQELCVLYSSAAKMFFLNMEPFLKNETTEDETIEFMFNPKTKKVGIASSRNKNRLGKIFLPDTRCSFFIIVPNSSAVEYSLSLTPKTPNMQKLNLTLKHLKSPSNVFGRLKNRIFGITSNDKFAEQEQSFSLIKSGVSSTENTKSNGFFSIMSGYHQTIVNNTATDLNISKCVKFSNLNINPTNSYLKMSISSFVYSQTRKFIFSSPVAMPFYFKVDPVSGQIQKVRQNDANIVGFQGCPPLHFENMCEMPNDVINTFIGGVCEAYKHEITTFILTKLISSNFVNNVLVNFNFTSENLIDFVNHLLVIVEPFKYNNYEQSKSPIDFDLSVLDSNYSIPNNLYDYHHSLINLIEFIDDRFDTFKDIWFNYILKMFSSPQNHFVSQQNPYYVNSSLLINEDYKSDAAGWVCFDLGFGNILAPKIKGSVFPQNYEVDFVNYTFVPGNSISYSKKNCVRLPIFKNTNVSLFNTFFSLAIAMKYFVIFISKDKKSIFQWKSKSLAEFMSNIYMAILGRSPFFYSHSQEVLSFITNKLQIQAVDINDEYLSVINHVLPLCKTISNSFESFVRSHLDMRKEMELMNLSSYFPSWCNLRNMKMRNDAEGLKLPESILGKDMKKMLSQREFSIIQRILTVYKTLTDYPFYLIITDWLFSFITFPPTKFEILNQNLLKVTFTSNYIPYKVTLCASAPDVIKKTIRCATNSEMSNSFRISMNSDFSPPNKEFFIKFDESDVISNMKFYFFCSVQSADAANILLSNREKFENDIKVMYSQFNESDDQNILSLFPIERLQDLYNLSFAMNPIRFLELNLDKELHMICLRSRFLLAFNWYVYFHEDVVNESSFSQFSRFISVLTLTQKFRFFISKSDGPRTNVTINRQLGLSVRSGVSKKLSDSMIGQFARAYTSPRMFRSPTDPFHVTFEGERGIDCGGLSRDLASELAKDICDPNIGLFVSTPNFVNHRGSFRECIVPNPISEWGRTSHIYESVGCLIAISIRTGMVQPFTFPPFFWTCLVTGEITIDDVFSIDNEYKDFVTNLEKDSKEKTPQQFQELYGNNHNKIKNIRGEEVSVFSFSSKSLNQGSAGRFISSANSLRIQKLLTPLLLIRNGFWKALDLAPPPFVTPQLLEFLACGDRTISVSKLRALTEFQGAPRKMIDIFWTVISRLSEQEKRKFLQFATGTTQIPSNAKYPFLIVDYNRVPAPDTNLPSASTCFYRLHIQEYSSAEVFHRKLLQAIEYTGTFENS</sequence>
<dbReference type="Gene3D" id="3.90.1750.10">
    <property type="entry name" value="Hect, E3 ligase catalytic domains"/>
    <property type="match status" value="1"/>
</dbReference>
<evidence type="ECO:0000256" key="1">
    <source>
        <dbReference type="ARBA" id="ARBA00022786"/>
    </source>
</evidence>
<feature type="domain" description="HECT" evidence="3">
    <location>
        <begin position="2469"/>
        <end position="2807"/>
    </location>
</feature>
<reference evidence="4" key="1">
    <citation type="submission" date="2006-10" db="EMBL/GenBank/DDBJ databases">
        <authorList>
            <person name="Amadeo P."/>
            <person name="Zhao Q."/>
            <person name="Wortman J."/>
            <person name="Fraser-Liggett C."/>
            <person name="Carlton J."/>
        </authorList>
    </citation>
    <scope>NUCLEOTIDE SEQUENCE</scope>
    <source>
        <strain evidence="4">G3</strain>
    </source>
</reference>
<gene>
    <name evidence="4" type="ORF">TVAG_034130</name>
</gene>
<evidence type="ECO:0000259" key="3">
    <source>
        <dbReference type="PROSITE" id="PS50237"/>
    </source>
</evidence>
<name>A2EM50_TRIV3</name>